<feature type="binding site" evidence="6">
    <location>
        <position position="546"/>
    </location>
    <ligand>
        <name>ATP</name>
        <dbReference type="ChEBI" id="CHEBI:30616"/>
    </ligand>
</feature>
<feature type="compositionally biased region" description="Basic and acidic residues" evidence="7">
    <location>
        <begin position="420"/>
        <end position="436"/>
    </location>
</feature>
<feature type="compositionally biased region" description="Polar residues" evidence="7">
    <location>
        <begin position="379"/>
        <end position="388"/>
    </location>
</feature>
<feature type="compositionally biased region" description="Polar residues" evidence="7">
    <location>
        <begin position="230"/>
        <end position="242"/>
    </location>
</feature>
<gene>
    <name evidence="9" type="ORF">CC78DRAFT_517938</name>
</gene>
<dbReference type="Gene3D" id="3.30.200.20">
    <property type="entry name" value="Phosphorylase Kinase, domain 1"/>
    <property type="match status" value="1"/>
</dbReference>
<comment type="caution">
    <text evidence="9">The sequence shown here is derived from an EMBL/GenBank/DDBJ whole genome shotgun (WGS) entry which is preliminary data.</text>
</comment>
<evidence type="ECO:0000256" key="5">
    <source>
        <dbReference type="ARBA" id="ARBA00022840"/>
    </source>
</evidence>
<feature type="compositionally biased region" description="Basic residues" evidence="7">
    <location>
        <begin position="86"/>
        <end position="95"/>
    </location>
</feature>
<dbReference type="PANTHER" id="PTHR24058:SF103">
    <property type="entry name" value="SERINE_THREONINE-PROTEIN KINASE PRP4 HOMOLOG"/>
    <property type="match status" value="1"/>
</dbReference>
<keyword evidence="2" id="KW-0808">Transferase</keyword>
<evidence type="ECO:0000256" key="2">
    <source>
        <dbReference type="ARBA" id="ARBA00022679"/>
    </source>
</evidence>
<feature type="domain" description="Protein kinase" evidence="8">
    <location>
        <begin position="515"/>
        <end position="841"/>
    </location>
</feature>
<evidence type="ECO:0000256" key="1">
    <source>
        <dbReference type="ARBA" id="ARBA00022527"/>
    </source>
</evidence>
<feature type="compositionally biased region" description="Basic residues" evidence="7">
    <location>
        <begin position="179"/>
        <end position="197"/>
    </location>
</feature>
<feature type="region of interest" description="Disordered" evidence="7">
    <location>
        <begin position="1"/>
        <end position="314"/>
    </location>
</feature>
<evidence type="ECO:0000259" key="8">
    <source>
        <dbReference type="PROSITE" id="PS50011"/>
    </source>
</evidence>
<feature type="compositionally biased region" description="Acidic residues" evidence="7">
    <location>
        <begin position="461"/>
        <end position="476"/>
    </location>
</feature>
<dbReference type="GO" id="GO:0005524">
    <property type="term" value="F:ATP binding"/>
    <property type="evidence" value="ECO:0007669"/>
    <property type="project" value="UniProtKB-UniRule"/>
</dbReference>
<dbReference type="InterPro" id="IPR008271">
    <property type="entry name" value="Ser/Thr_kinase_AS"/>
</dbReference>
<dbReference type="InterPro" id="IPR050494">
    <property type="entry name" value="Ser_Thr_dual-spec_kinase"/>
</dbReference>
<evidence type="ECO:0000256" key="6">
    <source>
        <dbReference type="PROSITE-ProRule" id="PRU10141"/>
    </source>
</evidence>
<feature type="compositionally biased region" description="Basic and acidic residues" evidence="7">
    <location>
        <begin position="48"/>
        <end position="69"/>
    </location>
</feature>
<accession>A0A9P4N5S2</accession>
<sequence>MTSRSTFASSGGIDKANNRDHSERMLVDRASRDNVRGPTNASGFRPVSYERRDESPPPFRYSRENRERSPSPFRRSRGHDRSPSPYRHRHRRSRGRGRDENRSPSPYRHQRDSRDHGQPNSQGSDQPNSRGFDQPNGQEFVRGGSGEFGQLSSQDYGLRDFRDFGQDGRDHGRGGPYGYKRKRSPQRHGRPEKRHHNSDHPRFQNLNPYQNDRSGSNQPRYQVEKRGDRNQTPNSTVSSIDNDFNRANPDFNNGTDLNGSRKGIGAPTNRESHRQTQKLGDVEMTSDTQNDVDYSKPQVEDPVLTQESREERKRRWALKKAQYTVKAATSEGNTPNSQHLLQQALIGNISEVNTPDMGSPLTPSAPLENSMSPAIDSPRLSNTDSMSASPDVMTVDKQEVVSAGTSPRNEGVSAANYDPTDEKNDDRFRAPRKASETELSSTAVDEKAIISKKKKKKDIDMFAEESDDDEGEDDADEHGAAEGIVLDKKLLGKWTDKDDFYKLIINELVGPAHRYKITKHLGKGMFANVARAVDTASEKRDLVAIKMTRNNDMMRKAAQREAKFLKTLNEADSQDKKHIVRYFDSFDHKGHLCMVFENLECNLRDLLKDVTKGHGIAFHAVKLYAHQIFFGLYHLEACNIIHFDLKPDNILVSADHKTIKICDFGTAQDQRDQYELSDYVVSRFYRAPEIILGMKYTPAVDMWAIGCTLYELWTGKILFTGASNNQMVKSFMECLGWPSEKLLRKGLRSASHFDPGPPLRFLSYGPDPFDATKATLRKIEKHRMTVKDLKTRVHDAARGLIGNSLPKPTELNDFAELLSACLNWNHEKRIKAKDALSHKVFANKALVPRTVVHKPSIPKRALGARK</sequence>
<dbReference type="SMART" id="SM00220">
    <property type="entry name" value="S_TKc"/>
    <property type="match status" value="1"/>
</dbReference>
<proteinExistence type="predicted"/>
<dbReference type="Gene3D" id="1.10.510.10">
    <property type="entry name" value="Transferase(Phosphotransferase) domain 1"/>
    <property type="match status" value="1"/>
</dbReference>
<feature type="compositionally biased region" description="Basic and acidic residues" evidence="7">
    <location>
        <begin position="16"/>
        <end position="35"/>
    </location>
</feature>
<feature type="region of interest" description="Disordered" evidence="7">
    <location>
        <begin position="459"/>
        <end position="479"/>
    </location>
</feature>
<keyword evidence="3 6" id="KW-0547">Nucleotide-binding</keyword>
<dbReference type="PANTHER" id="PTHR24058">
    <property type="entry name" value="DUAL SPECIFICITY PROTEIN KINASE"/>
    <property type="match status" value="1"/>
</dbReference>
<dbReference type="Pfam" id="PF00069">
    <property type="entry name" value="Pkinase"/>
    <property type="match status" value="1"/>
</dbReference>
<dbReference type="OrthoDB" id="9332038at2759"/>
<feature type="compositionally biased region" description="Basic and acidic residues" evidence="7">
    <location>
        <begin position="157"/>
        <end position="173"/>
    </location>
</feature>
<dbReference type="InterPro" id="IPR017441">
    <property type="entry name" value="Protein_kinase_ATP_BS"/>
</dbReference>
<dbReference type="PROSITE" id="PS00107">
    <property type="entry name" value="PROTEIN_KINASE_ATP"/>
    <property type="match status" value="1"/>
</dbReference>
<name>A0A9P4N5S2_9PLEO</name>
<dbReference type="SUPFAM" id="SSF56112">
    <property type="entry name" value="Protein kinase-like (PK-like)"/>
    <property type="match status" value="1"/>
</dbReference>
<feature type="region of interest" description="Disordered" evidence="7">
    <location>
        <begin position="351"/>
        <end position="444"/>
    </location>
</feature>
<evidence type="ECO:0000256" key="3">
    <source>
        <dbReference type="ARBA" id="ARBA00022741"/>
    </source>
</evidence>
<dbReference type="EMBL" id="ML986622">
    <property type="protein sequence ID" value="KAF2263714.1"/>
    <property type="molecule type" value="Genomic_DNA"/>
</dbReference>
<evidence type="ECO:0000256" key="7">
    <source>
        <dbReference type="SAM" id="MobiDB-lite"/>
    </source>
</evidence>
<evidence type="ECO:0000313" key="9">
    <source>
        <dbReference type="EMBL" id="KAF2263714.1"/>
    </source>
</evidence>
<keyword evidence="5 6" id="KW-0067">ATP-binding</keyword>
<dbReference type="PROSITE" id="PS00108">
    <property type="entry name" value="PROTEIN_KINASE_ST"/>
    <property type="match status" value="1"/>
</dbReference>
<organism evidence="9 10">
    <name type="scientific">Lojkania enalia</name>
    <dbReference type="NCBI Taxonomy" id="147567"/>
    <lineage>
        <taxon>Eukaryota</taxon>
        <taxon>Fungi</taxon>
        <taxon>Dikarya</taxon>
        <taxon>Ascomycota</taxon>
        <taxon>Pezizomycotina</taxon>
        <taxon>Dothideomycetes</taxon>
        <taxon>Pleosporomycetidae</taxon>
        <taxon>Pleosporales</taxon>
        <taxon>Pleosporales incertae sedis</taxon>
        <taxon>Lojkania</taxon>
    </lineage>
</organism>
<dbReference type="PROSITE" id="PS50011">
    <property type="entry name" value="PROTEIN_KINASE_DOM"/>
    <property type="match status" value="1"/>
</dbReference>
<evidence type="ECO:0000256" key="4">
    <source>
        <dbReference type="ARBA" id="ARBA00022777"/>
    </source>
</evidence>
<evidence type="ECO:0000313" key="10">
    <source>
        <dbReference type="Proteomes" id="UP000800093"/>
    </source>
</evidence>
<dbReference type="InterPro" id="IPR000719">
    <property type="entry name" value="Prot_kinase_dom"/>
</dbReference>
<dbReference type="Proteomes" id="UP000800093">
    <property type="component" value="Unassembled WGS sequence"/>
</dbReference>
<keyword evidence="4" id="KW-0418">Kinase</keyword>
<keyword evidence="10" id="KW-1185">Reference proteome</keyword>
<dbReference type="InterPro" id="IPR011009">
    <property type="entry name" value="Kinase-like_dom_sf"/>
</dbReference>
<dbReference type="AlphaFoldDB" id="A0A9P4N5S2"/>
<reference evidence="10" key="1">
    <citation type="journal article" date="2020" name="Stud. Mycol.">
        <title>101 Dothideomycetes genomes: A test case for predicting lifestyles and emergence of pathogens.</title>
        <authorList>
            <person name="Haridas S."/>
            <person name="Albert R."/>
            <person name="Binder M."/>
            <person name="Bloem J."/>
            <person name="LaButti K."/>
            <person name="Salamov A."/>
            <person name="Andreopoulos B."/>
            <person name="Baker S."/>
            <person name="Barry K."/>
            <person name="Bills G."/>
            <person name="Bluhm B."/>
            <person name="Cannon C."/>
            <person name="Castanera R."/>
            <person name="Culley D."/>
            <person name="Daum C."/>
            <person name="Ezra D."/>
            <person name="Gonzalez J."/>
            <person name="Henrissat B."/>
            <person name="Kuo A."/>
            <person name="Liang C."/>
            <person name="Lipzen A."/>
            <person name="Lutzoni F."/>
            <person name="Magnuson J."/>
            <person name="Mondo S."/>
            <person name="Nolan M."/>
            <person name="Ohm R."/>
            <person name="Pangilinan J."/>
            <person name="Park H.-J."/>
            <person name="Ramirez L."/>
            <person name="Alfaro M."/>
            <person name="Sun H."/>
            <person name="Tritt A."/>
            <person name="Yoshinaga Y."/>
            <person name="Zwiers L.-H."/>
            <person name="Turgeon B."/>
            <person name="Goodwin S."/>
            <person name="Spatafora J."/>
            <person name="Crous P."/>
            <person name="Grigoriev I."/>
        </authorList>
    </citation>
    <scope>NUCLEOTIDE SEQUENCE [LARGE SCALE GENOMIC DNA]</scope>
    <source>
        <strain evidence="10">CBS 304.66</strain>
    </source>
</reference>
<feature type="compositionally biased region" description="Polar residues" evidence="7">
    <location>
        <begin position="204"/>
        <end position="220"/>
    </location>
</feature>
<feature type="compositionally biased region" description="Polar residues" evidence="7">
    <location>
        <begin position="118"/>
        <end position="137"/>
    </location>
</feature>
<keyword evidence="1" id="KW-0723">Serine/threonine-protein kinase</keyword>
<protein>
    <submittedName>
        <fullName evidence="9">Kinase-like protein</fullName>
    </submittedName>
</protein>
<dbReference type="GO" id="GO:0004674">
    <property type="term" value="F:protein serine/threonine kinase activity"/>
    <property type="evidence" value="ECO:0007669"/>
    <property type="project" value="UniProtKB-KW"/>
</dbReference>